<gene>
    <name evidence="3" type="primary">dnaI</name>
    <name evidence="3" type="ORF">Q4F26_03015</name>
</gene>
<dbReference type="SUPFAM" id="SSF52540">
    <property type="entry name" value="P-loop containing nucleoside triphosphate hydrolases"/>
    <property type="match status" value="1"/>
</dbReference>
<protein>
    <submittedName>
        <fullName evidence="3">Primosomal protein DnaI</fullName>
    </submittedName>
</protein>
<dbReference type="Gene3D" id="3.40.50.300">
    <property type="entry name" value="P-loop containing nucleotide triphosphate hydrolases"/>
    <property type="match status" value="1"/>
</dbReference>
<accession>A0AA43ZRX4</accession>
<dbReference type="GO" id="GO:0005524">
    <property type="term" value="F:ATP binding"/>
    <property type="evidence" value="ECO:0007669"/>
    <property type="project" value="InterPro"/>
</dbReference>
<dbReference type="Proteomes" id="UP001171751">
    <property type="component" value="Unassembled WGS sequence"/>
</dbReference>
<dbReference type="CDD" id="cd00009">
    <property type="entry name" value="AAA"/>
    <property type="match status" value="1"/>
</dbReference>
<dbReference type="PANTHER" id="PTHR30050">
    <property type="entry name" value="CHROMOSOMAL REPLICATION INITIATOR PROTEIN DNAA"/>
    <property type="match status" value="1"/>
</dbReference>
<dbReference type="EMBL" id="JAUNQW010000008">
    <property type="protein sequence ID" value="MDO5457291.1"/>
    <property type="molecule type" value="Genomic_DNA"/>
</dbReference>
<dbReference type="PANTHER" id="PTHR30050:SF8">
    <property type="entry name" value="PRIMOSOMAL PROTEIN DNAI"/>
    <property type="match status" value="1"/>
</dbReference>
<dbReference type="AlphaFoldDB" id="A0AA43ZRX4"/>
<organism evidence="3 4">
    <name type="scientific">Atopococcus tabaci</name>
    <dbReference type="NCBI Taxonomy" id="269774"/>
    <lineage>
        <taxon>Bacteria</taxon>
        <taxon>Bacillati</taxon>
        <taxon>Bacillota</taxon>
        <taxon>Bacilli</taxon>
        <taxon>Lactobacillales</taxon>
        <taxon>Carnobacteriaceae</taxon>
        <taxon>Atopococcus</taxon>
    </lineage>
</organism>
<dbReference type="Pfam" id="PF07319">
    <property type="entry name" value="DnaI_N"/>
    <property type="match status" value="1"/>
</dbReference>
<dbReference type="InterPro" id="IPR009928">
    <property type="entry name" value="DnaI_N"/>
</dbReference>
<evidence type="ECO:0000313" key="3">
    <source>
        <dbReference type="EMBL" id="MDO5457291.1"/>
    </source>
</evidence>
<proteinExistence type="predicted"/>
<sequence length="309" mass="35682">MKSMSDAIHKMMKENNYQSKYKELVAESMQDEDVQTFLEENAERLTAESILRSSANIYEFVQEKNKILNNKDGIAPGFYPKLVINKNHIDVTYVPSDEKYQEMMNLAKKNRVKTYYMPKNIQEVSLAQIDATVERKELLDQVYQFIEDYIQNPQSFHPGLYLHGRFGVGKTYILGAMANELAGHGYESAMVHFPSFSYEVKQSISSNTTSEKIDPIRHAPILVIDDIGADSMSSWLRDDVLGVILQHRMQEQLPTFFTSNFSLDELETHLTYSQKGENEPIKAKRIMERVKYLAKPLELDGENRRLMSQ</sequence>
<evidence type="ECO:0000259" key="2">
    <source>
        <dbReference type="Pfam" id="PF07319"/>
    </source>
</evidence>
<dbReference type="InterPro" id="IPR002611">
    <property type="entry name" value="IstB_ATP-bd"/>
</dbReference>
<reference evidence="3" key="1">
    <citation type="submission" date="2023-07" db="EMBL/GenBank/DDBJ databases">
        <title>Between Cages and Wild: Unraveling the Impact of Captivity on Animal Microbiomes and Antimicrobial Resistance.</title>
        <authorList>
            <person name="Schmartz G.P."/>
            <person name="Rehner J."/>
            <person name="Schuff M.J."/>
            <person name="Becker S.L."/>
            <person name="Kravczyk M."/>
            <person name="Gurevich A."/>
            <person name="Francke R."/>
            <person name="Mueller R."/>
            <person name="Keller V."/>
            <person name="Keller A."/>
        </authorList>
    </citation>
    <scope>NUCLEOTIDE SEQUENCE</scope>
    <source>
        <strain evidence="3">S39M_St_73</strain>
    </source>
</reference>
<feature type="domain" description="IstB-like ATP-binding" evidence="1">
    <location>
        <begin position="160"/>
        <end position="306"/>
    </location>
</feature>
<dbReference type="NCBIfam" id="NF006505">
    <property type="entry name" value="PRK08939.1"/>
    <property type="match status" value="1"/>
</dbReference>
<comment type="caution">
    <text evidence="3">The sequence shown here is derived from an EMBL/GenBank/DDBJ whole genome shotgun (WGS) entry which is preliminary data.</text>
</comment>
<feature type="domain" description="Primosomal DnaI N-terminal" evidence="2">
    <location>
        <begin position="1"/>
        <end position="93"/>
    </location>
</feature>
<dbReference type="GO" id="GO:0006260">
    <property type="term" value="P:DNA replication"/>
    <property type="evidence" value="ECO:0007669"/>
    <property type="project" value="TreeGrafter"/>
</dbReference>
<dbReference type="Pfam" id="PF01695">
    <property type="entry name" value="IstB_IS21"/>
    <property type="match status" value="1"/>
</dbReference>
<evidence type="ECO:0000259" key="1">
    <source>
        <dbReference type="Pfam" id="PF01695"/>
    </source>
</evidence>
<dbReference type="InterPro" id="IPR027417">
    <property type="entry name" value="P-loop_NTPase"/>
</dbReference>
<keyword evidence="4" id="KW-1185">Reference proteome</keyword>
<name>A0AA43ZRX4_9LACT</name>
<evidence type="ECO:0000313" key="4">
    <source>
        <dbReference type="Proteomes" id="UP001171751"/>
    </source>
</evidence>